<evidence type="ECO:0000259" key="16">
    <source>
        <dbReference type="Pfam" id="PF13807"/>
    </source>
</evidence>
<comment type="similarity">
    <text evidence="3">Belongs to the CpsC/CapA family.</text>
</comment>
<evidence type="ECO:0000256" key="2">
    <source>
        <dbReference type="ARBA" id="ARBA00004756"/>
    </source>
</evidence>
<evidence type="ECO:0000256" key="7">
    <source>
        <dbReference type="ARBA" id="ARBA00022985"/>
    </source>
</evidence>
<evidence type="ECO:0000256" key="4">
    <source>
        <dbReference type="ARBA" id="ARBA00022475"/>
    </source>
</evidence>
<feature type="domain" description="Tyrosine-protein kinase G-rich" evidence="16">
    <location>
        <begin position="218"/>
        <end position="297"/>
    </location>
</feature>
<dbReference type="RefSeq" id="WP_075528954.1">
    <property type="nucleotide sequence ID" value="NZ_CP017560.1"/>
</dbReference>
<evidence type="ECO:0000256" key="9">
    <source>
        <dbReference type="ARBA" id="ARBA00023136"/>
    </source>
</evidence>
<keyword evidence="18" id="KW-1185">Reference proteome</keyword>
<dbReference type="EMBL" id="CP017560">
    <property type="protein sequence ID" value="AOV08791.1"/>
    <property type="molecule type" value="Genomic_DNA"/>
</dbReference>
<dbReference type="InterPro" id="IPR032807">
    <property type="entry name" value="GNVR"/>
</dbReference>
<proteinExistence type="inferred from homology"/>
<keyword evidence="8 14" id="KW-1133">Transmembrane helix</keyword>
<dbReference type="GO" id="GO:0009103">
    <property type="term" value="P:lipopolysaccharide biosynthetic process"/>
    <property type="evidence" value="ECO:0007669"/>
    <property type="project" value="UniProtKB-KW"/>
</dbReference>
<dbReference type="Pfam" id="PF02706">
    <property type="entry name" value="Wzz"/>
    <property type="match status" value="1"/>
</dbReference>
<dbReference type="KEGG" id="surl:BI350_15385"/>
<dbReference type="GO" id="GO:0005886">
    <property type="term" value="C:plasma membrane"/>
    <property type="evidence" value="ECO:0007669"/>
    <property type="project" value="UniProtKB-SubCell"/>
</dbReference>
<dbReference type="PANTHER" id="PTHR32309:SF29">
    <property type="entry name" value="CHAIN LENGTH DETERMINANT PROTEIN"/>
    <property type="match status" value="1"/>
</dbReference>
<feature type="transmembrane region" description="Helical" evidence="14">
    <location>
        <begin position="275"/>
        <end position="295"/>
    </location>
</feature>
<reference evidence="17 18" key="1">
    <citation type="submission" date="2016-09" db="EMBL/GenBank/DDBJ databases">
        <title>Complete genome sequence of the Lysinibacillus sphaericus LMG 22257, a specie of Bacillus with ureolytic activity that can effectively biodeposit calcium carbonate.</title>
        <authorList>
            <person name="Yan W."/>
        </authorList>
    </citation>
    <scope>NUCLEOTIDE SEQUENCE [LARGE SCALE GENOMIC DNA]</scope>
    <source>
        <strain evidence="17 18">LMG 22257</strain>
    </source>
</reference>
<feature type="transmembrane region" description="Helical" evidence="14">
    <location>
        <begin position="20"/>
        <end position="40"/>
    </location>
</feature>
<dbReference type="InterPro" id="IPR003856">
    <property type="entry name" value="LPS_length_determ_N"/>
</dbReference>
<comment type="subcellular location">
    <subcellularLocation>
        <location evidence="1">Cell inner membrane</location>
        <topology evidence="1">Multi-pass membrane protein</topology>
    </subcellularLocation>
</comment>
<dbReference type="Pfam" id="PF13807">
    <property type="entry name" value="GNVR"/>
    <property type="match status" value="1"/>
</dbReference>
<evidence type="ECO:0000256" key="14">
    <source>
        <dbReference type="SAM" id="Phobius"/>
    </source>
</evidence>
<dbReference type="PANTHER" id="PTHR32309">
    <property type="entry name" value="TYROSINE-PROTEIN KINASE"/>
    <property type="match status" value="1"/>
</dbReference>
<feature type="domain" description="Polysaccharide chain length determinant N-terminal" evidence="15">
    <location>
        <begin position="3"/>
        <end position="90"/>
    </location>
</feature>
<evidence type="ECO:0000313" key="17">
    <source>
        <dbReference type="EMBL" id="AOV08791.1"/>
    </source>
</evidence>
<name>A0A1D8JJA8_9BACL</name>
<dbReference type="AlphaFoldDB" id="A0A1D8JJA8"/>
<organism evidence="17 18">
    <name type="scientific">Sporosarcina ureilytica</name>
    <dbReference type="NCBI Taxonomy" id="298596"/>
    <lineage>
        <taxon>Bacteria</taxon>
        <taxon>Bacillati</taxon>
        <taxon>Bacillota</taxon>
        <taxon>Bacilli</taxon>
        <taxon>Bacillales</taxon>
        <taxon>Caryophanaceae</taxon>
        <taxon>Sporosarcina</taxon>
    </lineage>
</organism>
<evidence type="ECO:0000313" key="18">
    <source>
        <dbReference type="Proteomes" id="UP000185746"/>
    </source>
</evidence>
<dbReference type="GO" id="GO:0004713">
    <property type="term" value="F:protein tyrosine kinase activity"/>
    <property type="evidence" value="ECO:0007669"/>
    <property type="project" value="TreeGrafter"/>
</dbReference>
<comment type="pathway">
    <text evidence="2">Bacterial outer membrane biogenesis; lipopolysaccharide biosynthesis.</text>
</comment>
<dbReference type="Proteomes" id="UP000185746">
    <property type="component" value="Chromosome"/>
</dbReference>
<evidence type="ECO:0000256" key="10">
    <source>
        <dbReference type="ARBA" id="ARBA00038118"/>
    </source>
</evidence>
<evidence type="ECO:0000256" key="3">
    <source>
        <dbReference type="ARBA" id="ARBA00006683"/>
    </source>
</evidence>
<evidence type="ECO:0000256" key="8">
    <source>
        <dbReference type="ARBA" id="ARBA00022989"/>
    </source>
</evidence>
<keyword evidence="4" id="KW-1003">Cell membrane</keyword>
<evidence type="ECO:0000256" key="1">
    <source>
        <dbReference type="ARBA" id="ARBA00004429"/>
    </source>
</evidence>
<dbReference type="InterPro" id="IPR050445">
    <property type="entry name" value="Bact_polysacc_biosynth/exp"/>
</dbReference>
<evidence type="ECO:0000256" key="13">
    <source>
        <dbReference type="SAM" id="Coils"/>
    </source>
</evidence>
<keyword evidence="9 14" id="KW-0472">Membrane</keyword>
<evidence type="ECO:0000256" key="6">
    <source>
        <dbReference type="ARBA" id="ARBA00022692"/>
    </source>
</evidence>
<evidence type="ECO:0000256" key="5">
    <source>
        <dbReference type="ARBA" id="ARBA00022519"/>
    </source>
</evidence>
<sequence>MEETIELRELIETIWKGKWIIAGLTALFMLIAAGLSWFVLDEKFESKATVQVASEVQDTGIMSSYVAAEFTPVIFSQRIQNTQLMNEALEESGISGKFNSSNLSVAVQANTNLVDLTYTSSNANQAHDHLELFINKTKERMNTSVKNTLNELEKTYTSESNQLSEEIETLVETYNKLIVSNDLPEILIMQTMVNSQLMLTINDDQVKGLAQVSGSLHNELMQMQAQIETKSEEYRKVLGKYQSVKTGLDSFRPDPFIRTIIEPTLAEGHSAPNKMLNIVIAMIIGLMAGIGIVFFREYWKNSVTAK</sequence>
<evidence type="ECO:0000256" key="12">
    <source>
        <dbReference type="ARBA" id="ARBA00042235"/>
    </source>
</evidence>
<evidence type="ECO:0000256" key="11">
    <source>
        <dbReference type="ARBA" id="ARBA00039982"/>
    </source>
</evidence>
<keyword evidence="5" id="KW-0997">Cell inner membrane</keyword>
<feature type="coiled-coil region" evidence="13">
    <location>
        <begin position="135"/>
        <end position="169"/>
    </location>
</feature>
<keyword evidence="7" id="KW-0448">Lipopolysaccharide biosynthesis</keyword>
<comment type="similarity">
    <text evidence="10">Belongs to the WzzB/Cld/Rol family.</text>
</comment>
<gene>
    <name evidence="17" type="ORF">BI350_15385</name>
</gene>
<protein>
    <recommendedName>
        <fullName evidence="11">Chain length determinant protein</fullName>
    </recommendedName>
    <alternativeName>
        <fullName evidence="12">Polysaccharide antigen chain regulator</fullName>
    </alternativeName>
</protein>
<accession>A0A1D8JJA8</accession>
<evidence type="ECO:0000259" key="15">
    <source>
        <dbReference type="Pfam" id="PF02706"/>
    </source>
</evidence>
<keyword evidence="6 14" id="KW-0812">Transmembrane</keyword>
<keyword evidence="13" id="KW-0175">Coiled coil</keyword>